<comment type="pathway">
    <text evidence="1">Cofactor biosynthesis; ubiquinone biosynthesis.</text>
</comment>
<proteinExistence type="inferred from homology"/>
<keyword evidence="1" id="KW-0963">Cytoplasm</keyword>
<dbReference type="HAMAP" id="MF_02215">
    <property type="entry name" value="UbiJ"/>
    <property type="match status" value="1"/>
</dbReference>
<evidence type="ECO:0000313" key="4">
    <source>
        <dbReference type="EMBL" id="PRC93805.1"/>
    </source>
</evidence>
<dbReference type="Pfam" id="PF02036">
    <property type="entry name" value="SCP2"/>
    <property type="match status" value="1"/>
</dbReference>
<keyword evidence="5" id="KW-1185">Reference proteome</keyword>
<comment type="caution">
    <text evidence="4">The sequence shown here is derived from an EMBL/GenBank/DDBJ whole genome shotgun (WGS) entry which is preliminary data.</text>
</comment>
<dbReference type="GO" id="GO:0005737">
    <property type="term" value="C:cytoplasm"/>
    <property type="evidence" value="ECO:0007669"/>
    <property type="project" value="UniProtKB-SubCell"/>
</dbReference>
<sequence>MNPTLLLPALNHLLAQEPWASQKLQLHAGKIACIDMSMFSLRVKVTAQGYLESAPEDATANVTIHVNPADVPLILQDKERAVSYVKLEGDADLAQTISELGKHLRWDAEQQLSQVFGDIAGRRLANTGKAALSSLQANAQKLQENLAEYFLEENPLLVRPARVTEFAQEVGRTRDDVERLLKRIEKLEKAR</sequence>
<keyword evidence="1" id="KW-0831">Ubiquinone biosynthesis</keyword>
<dbReference type="Proteomes" id="UP000237839">
    <property type="component" value="Unassembled WGS sequence"/>
</dbReference>
<keyword evidence="2" id="KW-0175">Coiled coil</keyword>
<dbReference type="InterPro" id="IPR038989">
    <property type="entry name" value="UbiJ"/>
</dbReference>
<accession>A0A2S9H1E1</accession>
<dbReference type="PANTHER" id="PTHR38693">
    <property type="entry name" value="UBIQUINONE BIOSYNTHESIS PROTEIN UBIJ"/>
    <property type="match status" value="1"/>
</dbReference>
<reference evidence="4 5" key="1">
    <citation type="submission" date="2018-02" db="EMBL/GenBank/DDBJ databases">
        <title>Solimicrobium silvestre gen. nov., sp. nov., isolated from alpine forest soil.</title>
        <authorList>
            <person name="Margesin R."/>
            <person name="Albuquerque L."/>
            <person name="Zhang D.-C."/>
            <person name="Froufe H.J.C."/>
            <person name="Severino R."/>
            <person name="Roxo I."/>
            <person name="Egas C."/>
            <person name="Da Costa M.S."/>
        </authorList>
    </citation>
    <scope>NUCLEOTIDE SEQUENCE [LARGE SCALE GENOMIC DNA]</scope>
    <source>
        <strain evidence="4 5">S20-91</strain>
    </source>
</reference>
<comment type="similarity">
    <text evidence="1">Belongs to the UbiJ family.</text>
</comment>
<dbReference type="EMBL" id="PUGF01000005">
    <property type="protein sequence ID" value="PRC93805.1"/>
    <property type="molecule type" value="Genomic_DNA"/>
</dbReference>
<dbReference type="InterPro" id="IPR003033">
    <property type="entry name" value="SCP2_sterol-bd_dom"/>
</dbReference>
<organism evidence="4 5">
    <name type="scientific">Solimicrobium silvestre</name>
    <dbReference type="NCBI Taxonomy" id="2099400"/>
    <lineage>
        <taxon>Bacteria</taxon>
        <taxon>Pseudomonadati</taxon>
        <taxon>Pseudomonadota</taxon>
        <taxon>Betaproteobacteria</taxon>
        <taxon>Burkholderiales</taxon>
        <taxon>Oxalobacteraceae</taxon>
        <taxon>Solimicrobium</taxon>
    </lineage>
</organism>
<dbReference type="AlphaFoldDB" id="A0A2S9H1E1"/>
<dbReference type="RefSeq" id="WP_105531094.1">
    <property type="nucleotide sequence ID" value="NZ_PUGF01000005.1"/>
</dbReference>
<evidence type="ECO:0000256" key="2">
    <source>
        <dbReference type="SAM" id="Coils"/>
    </source>
</evidence>
<comment type="subcellular location">
    <subcellularLocation>
        <location evidence="1">Cytoplasm</location>
    </subcellularLocation>
</comment>
<name>A0A2S9H1E1_9BURK</name>
<dbReference type="UniPathway" id="UPA00232"/>
<feature type="domain" description="SCP2" evidence="3">
    <location>
        <begin position="10"/>
        <end position="100"/>
    </location>
</feature>
<protein>
    <recommendedName>
        <fullName evidence="1">Ubiquinone biosynthesis accessory factor UbiJ</fullName>
    </recommendedName>
</protein>
<dbReference type="PANTHER" id="PTHR38693:SF1">
    <property type="entry name" value="UBIQUINONE BIOSYNTHESIS ACCESSORY FACTOR UBIJ"/>
    <property type="match status" value="1"/>
</dbReference>
<evidence type="ECO:0000259" key="3">
    <source>
        <dbReference type="Pfam" id="PF02036"/>
    </source>
</evidence>
<dbReference type="OrthoDB" id="8525483at2"/>
<gene>
    <name evidence="1" type="primary">ubiJ</name>
    <name evidence="4" type="ORF">S2091_1414</name>
</gene>
<comment type="function">
    <text evidence="1">Required for ubiquinone (coenzyme Q) biosynthesis. Binds hydrophobic ubiquinone biosynthetic intermediates via its SCP2 domain and is essential for the stability of the Ubi complex. May constitute a docking platform where Ubi enzymes assemble and access their SCP2-bound polyprenyl substrates.</text>
</comment>
<dbReference type="GO" id="GO:0006744">
    <property type="term" value="P:ubiquinone biosynthetic process"/>
    <property type="evidence" value="ECO:0007669"/>
    <property type="project" value="UniProtKB-UniRule"/>
</dbReference>
<evidence type="ECO:0000256" key="1">
    <source>
        <dbReference type="HAMAP-Rule" id="MF_02215"/>
    </source>
</evidence>
<evidence type="ECO:0000313" key="5">
    <source>
        <dbReference type="Proteomes" id="UP000237839"/>
    </source>
</evidence>
<feature type="coiled-coil region" evidence="2">
    <location>
        <begin position="125"/>
        <end position="190"/>
    </location>
</feature>